<organism evidence="2 3">
    <name type="scientific">Eschrichtius robustus</name>
    <name type="common">California gray whale</name>
    <name type="synonym">Eschrichtius gibbosus</name>
    <dbReference type="NCBI Taxonomy" id="9764"/>
    <lineage>
        <taxon>Eukaryota</taxon>
        <taxon>Metazoa</taxon>
        <taxon>Chordata</taxon>
        <taxon>Craniata</taxon>
        <taxon>Vertebrata</taxon>
        <taxon>Euteleostomi</taxon>
        <taxon>Mammalia</taxon>
        <taxon>Eutheria</taxon>
        <taxon>Laurasiatheria</taxon>
        <taxon>Artiodactyla</taxon>
        <taxon>Whippomorpha</taxon>
        <taxon>Cetacea</taxon>
        <taxon>Mysticeti</taxon>
        <taxon>Eschrichtiidae</taxon>
        <taxon>Eschrichtius</taxon>
    </lineage>
</organism>
<name>A0AB34GMK2_ESCRO</name>
<feature type="compositionally biased region" description="Basic and acidic residues" evidence="1">
    <location>
        <begin position="240"/>
        <end position="267"/>
    </location>
</feature>
<dbReference type="Proteomes" id="UP001159641">
    <property type="component" value="Unassembled WGS sequence"/>
</dbReference>
<sequence length="388" mass="42622">MWCTGLVATQHVGSSRTRARTCVPCIGRQILNHCATREVPQLRFLKGNPIGLMNFHSRARHSWDPGDSWYGGEDVGSQGEKPSKGRPRQREEAQWSGDFDKTNLDARPCLLTEPESLLEEAWESPASTPGGGLELLKPFLSLAEPVRSESLLICSPNLTISRLGPGLKSSWRSSQEKPRAMAWGQQEEKCLECPRQRFGKPGTQVVECACTLSCSNRSSSLCQAKSKDPDTHHLSRSHKAPADETKREKTSERCLGEPASPREDSPILDHAFGTRGGPLLSQAGEGRQTPGSCLAEDLEALPHLHVNRLTVQGYRPRPEDQGSSEAHPLSWSGLLCSPRCRGSRRRTSGLDVKEDLPSGDVLRQQVEGLASTSGRLNWQQRVVPVVCS</sequence>
<proteinExistence type="predicted"/>
<dbReference type="EMBL" id="JAIQCJ010002141">
    <property type="protein sequence ID" value="KAJ8781586.1"/>
    <property type="molecule type" value="Genomic_DNA"/>
</dbReference>
<feature type="compositionally biased region" description="Basic and acidic residues" evidence="1">
    <location>
        <begin position="88"/>
        <end position="101"/>
    </location>
</feature>
<accession>A0AB34GMK2</accession>
<gene>
    <name evidence="2" type="ORF">J1605_010844</name>
</gene>
<feature type="region of interest" description="Disordered" evidence="1">
    <location>
        <begin position="66"/>
        <end position="101"/>
    </location>
</feature>
<evidence type="ECO:0000313" key="3">
    <source>
        <dbReference type="Proteomes" id="UP001159641"/>
    </source>
</evidence>
<feature type="region of interest" description="Disordered" evidence="1">
    <location>
        <begin position="221"/>
        <end position="291"/>
    </location>
</feature>
<dbReference type="AlphaFoldDB" id="A0AB34GMK2"/>
<reference evidence="2 3" key="1">
    <citation type="submission" date="2022-11" db="EMBL/GenBank/DDBJ databases">
        <title>Whole genome sequence of Eschrichtius robustus ER-17-0199.</title>
        <authorList>
            <person name="Bruniche-Olsen A."/>
            <person name="Black A.N."/>
            <person name="Fields C.J."/>
            <person name="Walden K."/>
            <person name="Dewoody J.A."/>
        </authorList>
    </citation>
    <scope>NUCLEOTIDE SEQUENCE [LARGE SCALE GENOMIC DNA]</scope>
    <source>
        <strain evidence="2">ER-17-0199</strain>
        <tissue evidence="2">Blubber</tissue>
    </source>
</reference>
<comment type="caution">
    <text evidence="2">The sequence shown here is derived from an EMBL/GenBank/DDBJ whole genome shotgun (WGS) entry which is preliminary data.</text>
</comment>
<evidence type="ECO:0000256" key="1">
    <source>
        <dbReference type="SAM" id="MobiDB-lite"/>
    </source>
</evidence>
<keyword evidence="3" id="KW-1185">Reference proteome</keyword>
<evidence type="ECO:0000313" key="2">
    <source>
        <dbReference type="EMBL" id="KAJ8781586.1"/>
    </source>
</evidence>
<protein>
    <submittedName>
        <fullName evidence="2">Uncharacterized protein</fullName>
    </submittedName>
</protein>